<feature type="region of interest" description="Disordered" evidence="1">
    <location>
        <begin position="708"/>
        <end position="849"/>
    </location>
</feature>
<feature type="compositionally biased region" description="Pro residues" evidence="1">
    <location>
        <begin position="825"/>
        <end position="835"/>
    </location>
</feature>
<dbReference type="AlphaFoldDB" id="A0A9W8GID9"/>
<proteinExistence type="predicted"/>
<feature type="region of interest" description="Disordered" evidence="1">
    <location>
        <begin position="347"/>
        <end position="371"/>
    </location>
</feature>
<evidence type="ECO:0000256" key="1">
    <source>
        <dbReference type="SAM" id="MobiDB-lite"/>
    </source>
</evidence>
<gene>
    <name evidence="2" type="ORF">IWW39_005038</name>
</gene>
<dbReference type="EMBL" id="JANBTX010000225">
    <property type="protein sequence ID" value="KAJ2684225.1"/>
    <property type="molecule type" value="Genomic_DNA"/>
</dbReference>
<dbReference type="Proteomes" id="UP001151516">
    <property type="component" value="Unassembled WGS sequence"/>
</dbReference>
<feature type="region of interest" description="Disordered" evidence="1">
    <location>
        <begin position="531"/>
        <end position="554"/>
    </location>
</feature>
<evidence type="ECO:0000313" key="2">
    <source>
        <dbReference type="EMBL" id="KAJ2684225.1"/>
    </source>
</evidence>
<organism evidence="2 3">
    <name type="scientific">Coemansia spiralis</name>
    <dbReference type="NCBI Taxonomy" id="417178"/>
    <lineage>
        <taxon>Eukaryota</taxon>
        <taxon>Fungi</taxon>
        <taxon>Fungi incertae sedis</taxon>
        <taxon>Zoopagomycota</taxon>
        <taxon>Kickxellomycotina</taxon>
        <taxon>Kickxellomycetes</taxon>
        <taxon>Kickxellales</taxon>
        <taxon>Kickxellaceae</taxon>
        <taxon>Coemansia</taxon>
    </lineage>
</organism>
<protein>
    <submittedName>
        <fullName evidence="2">Uncharacterized protein</fullName>
    </submittedName>
</protein>
<name>A0A9W8GID9_9FUNG</name>
<dbReference type="OrthoDB" id="5598758at2759"/>
<reference evidence="2" key="1">
    <citation type="submission" date="2022-07" db="EMBL/GenBank/DDBJ databases">
        <title>Phylogenomic reconstructions and comparative analyses of Kickxellomycotina fungi.</title>
        <authorList>
            <person name="Reynolds N.K."/>
            <person name="Stajich J.E."/>
            <person name="Barry K."/>
            <person name="Grigoriev I.V."/>
            <person name="Crous P."/>
            <person name="Smith M.E."/>
        </authorList>
    </citation>
    <scope>NUCLEOTIDE SEQUENCE</scope>
    <source>
        <strain evidence="2">CBS 109367</strain>
    </source>
</reference>
<accession>A0A9W8GID9</accession>
<feature type="compositionally biased region" description="Polar residues" evidence="1">
    <location>
        <begin position="769"/>
        <end position="786"/>
    </location>
</feature>
<feature type="compositionally biased region" description="Polar residues" evidence="1">
    <location>
        <begin position="359"/>
        <end position="371"/>
    </location>
</feature>
<comment type="caution">
    <text evidence="2">The sequence shown here is derived from an EMBL/GenBank/DDBJ whole genome shotgun (WGS) entry which is preliminary data.</text>
</comment>
<feature type="compositionally biased region" description="Polar residues" evidence="1">
    <location>
        <begin position="708"/>
        <end position="735"/>
    </location>
</feature>
<evidence type="ECO:0000313" key="3">
    <source>
        <dbReference type="Proteomes" id="UP001151516"/>
    </source>
</evidence>
<sequence length="1015" mass="108812">MSSSSVSGSIVNKLNLGLPGLELRLNSSSEAEVAILESKRTDVASIADDFTPQPPLPAVDSPVIVESPLELEDFDASAFFADDSQLSCDFPLAASVARSKSTIYNRTRNFTAKSQAEIQVPSPAPPKAATVAPLAQPDPPAMPYPALASTGSGVVGVGSMDFGSMFDFLLEPRTESTSAHAGGSLRPPVPSLQKVPEMITAPPQPPQRPRQRETLAQNAHLPLDAKQEAPVSMCAPSSGLVAANSAAAELAAFTAVKTTESVVVLTPSIADYAGSLLDNMGLAAWSCSLEHTTEHVNQSQIASELNYNPLAQNSDASDHVAGQQLEAGAIGAEQKALTAKLLNSPEHHRLGGRNAEFGKNTTSANTRGASSKRLTFDGSSVGLSGIQAELLSKYSDSLSSSRALLPVVGRASRAKHDWRTNFGGTSGQHFAEEPAAPIQYAPVEPANTGISKVIRGQIAKNIIHKEADSKPVNRRMRRVKSEAKIAPLKSIRLRLDGTTVGSRTSVNQTRHLAKRGMSYVVKDGLIRDAGSRSDQRLGASQVAEENSKNQGPDVFGEFNEIRARLQMAEEQKRLQQRVSMADRDGADNVRIADIIENRQDIPLAAQLEERRKMQLAKQQVLGHGGGGGNYADQWIQQQSAYCRTTPTPTQFQASRPRAYQNSQTAASVSEASYQSVDIYGRPLGRSFTINARPQPGAALYKNIRPSSTAARSLHSPQSRVSSESWQSRAAPSMSTGVPARANTEVNFDGSDCSVSPISSVMPPRRTMSYGLSSHQRPASQRPSSFSARPRAKGYAMGSAPPVPPLPQAGAAMGAGHKAPFQDYAYPPPHGPPGYMPAPVAEQRGHGYRQQAYSSQWAAGQPRTHVWVPHHGPLPPSQAVLARHSTYSQGYPDGDYAKQASEAQMLAEMHKLSKKRTEMAADTPSLLQRLDNARTTGLLPGRHVEKRGYSQGAYQNQSATRQIRDASSAQYLGHGNTLLIDRVYESEKSRSAFIKKISRTYTGIGGDVAPATTFTH</sequence>
<keyword evidence="3" id="KW-1185">Reference proteome</keyword>